<dbReference type="PIRSF" id="PIRSF037442">
    <property type="entry name" value="UCP037442_abhydr"/>
    <property type="match status" value="1"/>
</dbReference>
<proteinExistence type="predicted"/>
<dbReference type="SUPFAM" id="SSF53474">
    <property type="entry name" value="alpha/beta-Hydrolases"/>
    <property type="match status" value="1"/>
</dbReference>
<dbReference type="InterPro" id="IPR022742">
    <property type="entry name" value="Hydrolase_4"/>
</dbReference>
<dbReference type="InterPro" id="IPR029058">
    <property type="entry name" value="AB_hydrolase_fold"/>
</dbReference>
<dbReference type="EMBL" id="CADIKM010000006">
    <property type="protein sequence ID" value="CAB3784054.1"/>
    <property type="molecule type" value="Genomic_DNA"/>
</dbReference>
<dbReference type="RefSeq" id="WP_175104339.1">
    <property type="nucleotide sequence ID" value="NZ_CADIKM010000006.1"/>
</dbReference>
<evidence type="ECO:0000313" key="3">
    <source>
        <dbReference type="EMBL" id="CAB3784054.1"/>
    </source>
</evidence>
<reference evidence="3 4" key="1">
    <citation type="submission" date="2020-04" db="EMBL/GenBank/DDBJ databases">
        <authorList>
            <person name="De Canck E."/>
        </authorList>
    </citation>
    <scope>NUCLEOTIDE SEQUENCE [LARGE SCALE GENOMIC DNA]</scope>
    <source>
        <strain evidence="3 4">LMG 28138</strain>
    </source>
</reference>
<dbReference type="Pfam" id="PF12146">
    <property type="entry name" value="Hydrolase_4"/>
    <property type="match status" value="1"/>
</dbReference>
<accession>A0A6S7B393</accession>
<protein>
    <recommendedName>
        <fullName evidence="2">Serine aminopeptidase S33 domain-containing protein</fullName>
    </recommendedName>
</protein>
<gene>
    <name evidence="3" type="ORF">LMG28138_01724</name>
</gene>
<organism evidence="3 4">
    <name type="scientific">Pararobbsia alpina</name>
    <dbReference type="NCBI Taxonomy" id="621374"/>
    <lineage>
        <taxon>Bacteria</taxon>
        <taxon>Pseudomonadati</taxon>
        <taxon>Pseudomonadota</taxon>
        <taxon>Betaproteobacteria</taxon>
        <taxon>Burkholderiales</taxon>
        <taxon>Burkholderiaceae</taxon>
        <taxon>Pararobbsia</taxon>
    </lineage>
</organism>
<dbReference type="Proteomes" id="UP000494115">
    <property type="component" value="Unassembled WGS sequence"/>
</dbReference>
<feature type="compositionally biased region" description="Basic and acidic residues" evidence="1">
    <location>
        <begin position="324"/>
        <end position="344"/>
    </location>
</feature>
<name>A0A6S7B393_9BURK</name>
<feature type="domain" description="Serine aminopeptidase S33" evidence="2">
    <location>
        <begin position="47"/>
        <end position="265"/>
    </location>
</feature>
<dbReference type="InterPro" id="IPR017208">
    <property type="entry name" value="UCP037442_abhydr"/>
</dbReference>
<evidence type="ECO:0000259" key="2">
    <source>
        <dbReference type="Pfam" id="PF12146"/>
    </source>
</evidence>
<dbReference type="AlphaFoldDB" id="A0A6S7B393"/>
<dbReference type="Gene3D" id="3.40.50.1820">
    <property type="entry name" value="alpha/beta hydrolase"/>
    <property type="match status" value="1"/>
</dbReference>
<sequence>MIEPRLPPSPSTPSALSSTEIAIECQDGYVVHGHLWTQRDAQALSTVIINPATGVLARYYHHLARFLVEHGFTVITYDYRGIGASRPARLKGSGIRWRDWGEYDFDAVIRWARKRDAAHPLLVIGHSIGGFLPGFAAAAPEIDRMLTVGAQYAYYRDYAPAKRTQLILKWHVVMPLLTWASGYFPGRRLGWLEDLPAGVAAEWSFRKAAMETHYPSHERAALLARFAAVRAPILAVATTDDDFATPSALRRTLDYYRSSERSIVVLKPVDLGHASIGHFGLFHARHRDDFWQALLVWLRHGTNPWPTAVIHRAEPETGIPLPFAHEHGHQPERGVKSESEPKSH</sequence>
<keyword evidence="4" id="KW-1185">Reference proteome</keyword>
<evidence type="ECO:0000313" key="4">
    <source>
        <dbReference type="Proteomes" id="UP000494115"/>
    </source>
</evidence>
<feature type="region of interest" description="Disordered" evidence="1">
    <location>
        <begin position="320"/>
        <end position="344"/>
    </location>
</feature>
<evidence type="ECO:0000256" key="1">
    <source>
        <dbReference type="SAM" id="MobiDB-lite"/>
    </source>
</evidence>